<dbReference type="HOGENOM" id="CLU_628584_0_0_1"/>
<dbReference type="OrthoDB" id="3766406at2759"/>
<dbReference type="eggNOG" id="ENOG502RKYJ">
    <property type="taxonomic scope" value="Eukaryota"/>
</dbReference>
<dbReference type="GeneID" id="25979741"/>
<feature type="region of interest" description="Disordered" evidence="1">
    <location>
        <begin position="393"/>
        <end position="436"/>
    </location>
</feature>
<feature type="compositionally biased region" description="Polar residues" evidence="1">
    <location>
        <begin position="419"/>
        <end position="428"/>
    </location>
</feature>
<protein>
    <recommendedName>
        <fullName evidence="4">F-box domain containing protein</fullName>
    </recommendedName>
</protein>
<accession>F0XLE5</accession>
<name>F0XLE5_GROCL</name>
<evidence type="ECO:0000313" key="3">
    <source>
        <dbReference type="Proteomes" id="UP000007796"/>
    </source>
</evidence>
<gene>
    <name evidence="2" type="ORF">CMQ_6320</name>
</gene>
<dbReference type="RefSeq" id="XP_014170860.1">
    <property type="nucleotide sequence ID" value="XM_014315385.1"/>
</dbReference>
<dbReference type="AlphaFoldDB" id="F0XLE5"/>
<organism evidence="3">
    <name type="scientific">Grosmannia clavigera (strain kw1407 / UAMH 11150)</name>
    <name type="common">Blue stain fungus</name>
    <name type="synonym">Graphiocladiella clavigera</name>
    <dbReference type="NCBI Taxonomy" id="655863"/>
    <lineage>
        <taxon>Eukaryota</taxon>
        <taxon>Fungi</taxon>
        <taxon>Dikarya</taxon>
        <taxon>Ascomycota</taxon>
        <taxon>Pezizomycotina</taxon>
        <taxon>Sordariomycetes</taxon>
        <taxon>Sordariomycetidae</taxon>
        <taxon>Ophiostomatales</taxon>
        <taxon>Ophiostomataceae</taxon>
        <taxon>Leptographium</taxon>
    </lineage>
</organism>
<dbReference type="STRING" id="655863.F0XLE5"/>
<dbReference type="InParanoid" id="F0XLE5"/>
<proteinExistence type="predicted"/>
<keyword evidence="3" id="KW-1185">Reference proteome</keyword>
<evidence type="ECO:0008006" key="4">
    <source>
        <dbReference type="Google" id="ProtNLM"/>
    </source>
</evidence>
<evidence type="ECO:0000313" key="2">
    <source>
        <dbReference type="EMBL" id="EFX01378.1"/>
    </source>
</evidence>
<evidence type="ECO:0000256" key="1">
    <source>
        <dbReference type="SAM" id="MobiDB-lite"/>
    </source>
</evidence>
<dbReference type="Proteomes" id="UP000007796">
    <property type="component" value="Unassembled WGS sequence"/>
</dbReference>
<reference evidence="2 3" key="1">
    <citation type="journal article" date="2011" name="Proc. Natl. Acad. Sci. U.S.A.">
        <title>Genome and transcriptome analyses of the mountain pine beetle-fungal symbiont Grosmannia clavigera, a lodgepole pine pathogen.</title>
        <authorList>
            <person name="DiGuistini S."/>
            <person name="Wang Y."/>
            <person name="Liao N.Y."/>
            <person name="Taylor G."/>
            <person name="Tanguay P."/>
            <person name="Feau N."/>
            <person name="Henrissat B."/>
            <person name="Chan S.K."/>
            <person name="Hesse-Orce U."/>
            <person name="Alamouti S.M."/>
            <person name="Tsui C.K.M."/>
            <person name="Docking R.T."/>
            <person name="Levasseur A."/>
            <person name="Haridas S."/>
            <person name="Robertson G."/>
            <person name="Birol I."/>
            <person name="Holt R.A."/>
            <person name="Marra M.A."/>
            <person name="Hamelin R.C."/>
            <person name="Hirst M."/>
            <person name="Jones S.J.M."/>
            <person name="Bohlmann J."/>
            <person name="Breuil C."/>
        </authorList>
    </citation>
    <scope>NUCLEOTIDE SEQUENCE [LARGE SCALE GENOMIC DNA]</scope>
    <source>
        <strain evidence="3">kw1407 / UAMH 11150</strain>
    </source>
</reference>
<sequence>MTVIQYDGLGRHPLAAKSGALLLGLLSDRDLSRLVLDHLGPADRVLLSLTCHDLYERLQSPATDGSTTTMTTTVSTLRSRLNRLDFLAFLSAVARDLRDQYACELCLGLHRAGPRDGHALDCKELAQASAEKRTMKPGLQPPCCRDGRAARRMATVMLTTTKGHPKAPAARRTMLASICHRDVQLTLKRARLLKEARHLQLQPLSRPLSTTKAALSAIWKAVSRIRPNLGIAQSNASTLLAGDLQPLQSMVQQALGPFETTRTTVTTVWLSHYKSQYDDTYRYKFAPRIVAGPDGHPRANEELSEVQSTDDQQDTYYSSNIRTYAEASSCCARCPTDFHLRVQEDDTTITVWQDFGPEGQVSDLIWQSHILGPFFQAETGEELYALPNTWESGPTVTHSPGSVRELYESSADWTMEPATGTTPRSRGTINERKRKD</sequence>
<dbReference type="EMBL" id="GL629794">
    <property type="protein sequence ID" value="EFX01378.1"/>
    <property type="molecule type" value="Genomic_DNA"/>
</dbReference>